<keyword evidence="2" id="KW-0813">Transport</keyword>
<dbReference type="InterPro" id="IPR052031">
    <property type="entry name" value="Membrane_Transporter-Flippase"/>
</dbReference>
<keyword evidence="5 7" id="KW-1133">Transmembrane helix</keyword>
<feature type="transmembrane region" description="Helical" evidence="7">
    <location>
        <begin position="322"/>
        <end position="345"/>
    </location>
</feature>
<dbReference type="NCBIfam" id="TIGR00797">
    <property type="entry name" value="matE"/>
    <property type="match status" value="1"/>
</dbReference>
<evidence type="ECO:0000256" key="3">
    <source>
        <dbReference type="ARBA" id="ARBA00022475"/>
    </source>
</evidence>
<evidence type="ECO:0000256" key="7">
    <source>
        <dbReference type="SAM" id="Phobius"/>
    </source>
</evidence>
<feature type="transmembrane region" description="Helical" evidence="7">
    <location>
        <begin position="365"/>
        <end position="384"/>
    </location>
</feature>
<dbReference type="PANTHER" id="PTHR43549:SF3">
    <property type="entry name" value="MULTIDRUG RESISTANCE PROTEIN YPNP-RELATED"/>
    <property type="match status" value="1"/>
</dbReference>
<evidence type="ECO:0000256" key="4">
    <source>
        <dbReference type="ARBA" id="ARBA00022692"/>
    </source>
</evidence>
<keyword evidence="4 7" id="KW-0812">Transmembrane</keyword>
<dbReference type="InterPro" id="IPR048279">
    <property type="entry name" value="MdtK-like"/>
</dbReference>
<protein>
    <submittedName>
        <fullName evidence="8">MATE family efflux transporter</fullName>
    </submittedName>
</protein>
<keyword evidence="6 7" id="KW-0472">Membrane</keyword>
<keyword evidence="3" id="KW-1003">Cell membrane</keyword>
<feature type="transmembrane region" description="Helical" evidence="7">
    <location>
        <begin position="20"/>
        <end position="40"/>
    </location>
</feature>
<reference evidence="8 9" key="1">
    <citation type="submission" date="2024-03" db="EMBL/GenBank/DDBJ databases">
        <title>Human intestinal bacterial collection.</title>
        <authorList>
            <person name="Pauvert C."/>
            <person name="Hitch T.C.A."/>
            <person name="Clavel T."/>
        </authorList>
    </citation>
    <scope>NUCLEOTIDE SEQUENCE [LARGE SCALE GENOMIC DNA]</scope>
    <source>
        <strain evidence="8 9">CLA-AA-H95</strain>
    </source>
</reference>
<keyword evidence="9" id="KW-1185">Reference proteome</keyword>
<dbReference type="RefSeq" id="WP_022215717.1">
    <property type="nucleotide sequence ID" value="NZ_JBBMEI010000001.1"/>
</dbReference>
<feature type="transmembrane region" description="Helical" evidence="7">
    <location>
        <begin position="146"/>
        <end position="164"/>
    </location>
</feature>
<dbReference type="Pfam" id="PF01554">
    <property type="entry name" value="MatE"/>
    <property type="match status" value="2"/>
</dbReference>
<comment type="caution">
    <text evidence="8">The sequence shown here is derived from an EMBL/GenBank/DDBJ whole genome shotgun (WGS) entry which is preliminary data.</text>
</comment>
<name>A0ABV1AEZ8_9FIRM</name>
<feature type="transmembrane region" description="Helical" evidence="7">
    <location>
        <begin position="176"/>
        <end position="196"/>
    </location>
</feature>
<feature type="transmembrane region" description="Helical" evidence="7">
    <location>
        <begin position="104"/>
        <end position="126"/>
    </location>
</feature>
<accession>A0ABV1AEZ8</accession>
<evidence type="ECO:0000256" key="2">
    <source>
        <dbReference type="ARBA" id="ARBA00022448"/>
    </source>
</evidence>
<sequence length="452" mass="49262">MCENSKKKARSITMTTGSLWRNIFLFSIPLMCSQLLEVIFNLSDVAVVGRFADYKALGAVGSTTLLVTLFVGFLIGMGSGVNVRVAHALGSGDRQVTENTIHSALLLCALMGLLVGAVCFFFSGGMLKLLNTKDDLIGQASLYLKIYAVGLPAMGVYNFGNGVLSARGDTKRPLYYLAAAGVLNVILNLFFVIVLHMAAAGVATATAIAQYASAALIMTHLLRRRDECHVSLKKVRLHKDTSIAILMIGVPAGIQNAIFAIANLFVQSGVNSFDTYMVSGNAAATNADTIIYNVMYAFYIACSSFMSQNYGAGNKKRVLKSYFISLFYSFSIGLILGLLLFLFGHQFLSLFATDAAVIDAGMQRIKIMAFSYCVSSFMDCTIAASRGIGKTIIPTIIIIMGSCVFRIIWIYTIFAWVHTIPALFLLYLFSWIITSIAEIIYFTVSYRKLSVR</sequence>
<dbReference type="CDD" id="cd13138">
    <property type="entry name" value="MATE_yoeA_like"/>
    <property type="match status" value="1"/>
</dbReference>
<feature type="transmembrane region" description="Helical" evidence="7">
    <location>
        <begin position="423"/>
        <end position="444"/>
    </location>
</feature>
<feature type="transmembrane region" description="Helical" evidence="7">
    <location>
        <begin position="202"/>
        <end position="222"/>
    </location>
</feature>
<gene>
    <name evidence="8" type="ORF">WMO75_00030</name>
</gene>
<dbReference type="InterPro" id="IPR002528">
    <property type="entry name" value="MATE_fam"/>
</dbReference>
<feature type="transmembrane region" description="Helical" evidence="7">
    <location>
        <begin position="396"/>
        <end position="417"/>
    </location>
</feature>
<feature type="transmembrane region" description="Helical" evidence="7">
    <location>
        <begin position="243"/>
        <end position="270"/>
    </location>
</feature>
<evidence type="ECO:0000256" key="5">
    <source>
        <dbReference type="ARBA" id="ARBA00022989"/>
    </source>
</evidence>
<dbReference type="PANTHER" id="PTHR43549">
    <property type="entry name" value="MULTIDRUG RESISTANCE PROTEIN YPNP-RELATED"/>
    <property type="match status" value="1"/>
</dbReference>
<dbReference type="Proteomes" id="UP001446032">
    <property type="component" value="Unassembled WGS sequence"/>
</dbReference>
<feature type="transmembrane region" description="Helical" evidence="7">
    <location>
        <begin position="290"/>
        <end position="310"/>
    </location>
</feature>
<evidence type="ECO:0000256" key="1">
    <source>
        <dbReference type="ARBA" id="ARBA00004651"/>
    </source>
</evidence>
<dbReference type="EMBL" id="JBBMEI010000001">
    <property type="protein sequence ID" value="MEQ2356739.1"/>
    <property type="molecule type" value="Genomic_DNA"/>
</dbReference>
<organism evidence="8 9">
    <name type="scientific">Blautia intestinihominis</name>
    <dbReference type="NCBI Taxonomy" id="3133152"/>
    <lineage>
        <taxon>Bacteria</taxon>
        <taxon>Bacillati</taxon>
        <taxon>Bacillota</taxon>
        <taxon>Clostridia</taxon>
        <taxon>Lachnospirales</taxon>
        <taxon>Lachnospiraceae</taxon>
        <taxon>Blautia</taxon>
    </lineage>
</organism>
<proteinExistence type="predicted"/>
<dbReference type="PIRSF" id="PIRSF006603">
    <property type="entry name" value="DinF"/>
    <property type="match status" value="1"/>
</dbReference>
<comment type="subcellular location">
    <subcellularLocation>
        <location evidence="1">Cell membrane</location>
        <topology evidence="1">Multi-pass membrane protein</topology>
    </subcellularLocation>
</comment>
<evidence type="ECO:0000256" key="6">
    <source>
        <dbReference type="ARBA" id="ARBA00023136"/>
    </source>
</evidence>
<feature type="transmembrane region" description="Helical" evidence="7">
    <location>
        <begin position="60"/>
        <end position="83"/>
    </location>
</feature>
<evidence type="ECO:0000313" key="8">
    <source>
        <dbReference type="EMBL" id="MEQ2356739.1"/>
    </source>
</evidence>
<evidence type="ECO:0000313" key="9">
    <source>
        <dbReference type="Proteomes" id="UP001446032"/>
    </source>
</evidence>